<organism evidence="2 3">
    <name type="scientific">Klebsiella michiganensis</name>
    <dbReference type="NCBI Taxonomy" id="1134687"/>
    <lineage>
        <taxon>Bacteria</taxon>
        <taxon>Pseudomonadati</taxon>
        <taxon>Pseudomonadota</taxon>
        <taxon>Gammaproteobacteria</taxon>
        <taxon>Enterobacterales</taxon>
        <taxon>Enterobacteriaceae</taxon>
        <taxon>Klebsiella/Raoultella group</taxon>
        <taxon>Klebsiella</taxon>
    </lineage>
</organism>
<comment type="caution">
    <text evidence="2">The sequence shown here is derived from an EMBL/GenBank/DDBJ whole genome shotgun (WGS) entry which is preliminary data.</text>
</comment>
<feature type="non-terminal residue" evidence="2">
    <location>
        <position position="1"/>
    </location>
</feature>
<dbReference type="Proteomes" id="UP000234505">
    <property type="component" value="Unassembled WGS sequence"/>
</dbReference>
<evidence type="ECO:0000256" key="1">
    <source>
        <dbReference type="SAM" id="MobiDB-lite"/>
    </source>
</evidence>
<dbReference type="Pfam" id="PF08873">
    <property type="entry name" value="Phage_Mu_Gp37"/>
    <property type="match status" value="1"/>
</dbReference>
<evidence type="ECO:0000313" key="2">
    <source>
        <dbReference type="EMBL" id="PLL37034.1"/>
    </source>
</evidence>
<reference evidence="2 3" key="1">
    <citation type="submission" date="2017-11" db="EMBL/GenBank/DDBJ databases">
        <authorList>
            <person name="Han C.G."/>
        </authorList>
    </citation>
    <scope>NUCLEOTIDE SEQUENCE [LARGE SCALE GENOMIC DNA]</scope>
    <source>
        <strain evidence="2 3">A11</strain>
    </source>
</reference>
<accession>A0A2J4R159</accession>
<name>A0A2J4R159_9ENTR</name>
<dbReference type="AlphaFoldDB" id="A0A2J4R159"/>
<feature type="region of interest" description="Disordered" evidence="1">
    <location>
        <begin position="78"/>
        <end position="102"/>
    </location>
</feature>
<evidence type="ECO:0000313" key="3">
    <source>
        <dbReference type="Proteomes" id="UP000234505"/>
    </source>
</evidence>
<sequence>DQATRHGGPSFNEVGSYQLVYAIRRLLARQDLGLPIDHLMPGKVRTLFNTQVQKAAMSVFACEFDTRFDSESLQNGRFPLAPADLPPGHPDQIFGEYGGASSEDDPAWLTTDLQYFLNGREPLAAEDIIHHES</sequence>
<reference evidence="2 3" key="2">
    <citation type="submission" date="2018-01" db="EMBL/GenBank/DDBJ databases">
        <title>Genomic study of Klebsiella pneumoniae.</title>
        <authorList>
            <person name="Yang Y."/>
            <person name="Bicalho R."/>
        </authorList>
    </citation>
    <scope>NUCLEOTIDE SEQUENCE [LARGE SCALE GENOMIC DNA]</scope>
    <source>
        <strain evidence="2 3">A11</strain>
    </source>
</reference>
<proteinExistence type="predicted"/>
<gene>
    <name evidence="2" type="ORF">CWN50_17985</name>
</gene>
<dbReference type="InterPro" id="IPR014972">
    <property type="entry name" value="Phage_Mu_Gp37"/>
</dbReference>
<protein>
    <submittedName>
        <fullName evidence="2">Uncharacterized protein</fullName>
    </submittedName>
</protein>
<dbReference type="EMBL" id="PIDS01000630">
    <property type="protein sequence ID" value="PLL37034.1"/>
    <property type="molecule type" value="Genomic_DNA"/>
</dbReference>